<evidence type="ECO:0000313" key="3">
    <source>
        <dbReference type="Proteomes" id="UP000789901"/>
    </source>
</evidence>
<dbReference type="EMBL" id="CAJVQB010009051">
    <property type="protein sequence ID" value="CAG8726093.1"/>
    <property type="molecule type" value="Genomic_DNA"/>
</dbReference>
<dbReference type="Proteomes" id="UP000789901">
    <property type="component" value="Unassembled WGS sequence"/>
</dbReference>
<protein>
    <submittedName>
        <fullName evidence="2">38053_t:CDS:1</fullName>
    </submittedName>
</protein>
<proteinExistence type="predicted"/>
<dbReference type="SUPFAM" id="SSF56219">
    <property type="entry name" value="DNase I-like"/>
    <property type="match status" value="1"/>
</dbReference>
<gene>
    <name evidence="2" type="ORF">GMARGA_LOCUS13948</name>
</gene>
<accession>A0ABN7V4P0</accession>
<organism evidence="2 3">
    <name type="scientific">Gigaspora margarita</name>
    <dbReference type="NCBI Taxonomy" id="4874"/>
    <lineage>
        <taxon>Eukaryota</taxon>
        <taxon>Fungi</taxon>
        <taxon>Fungi incertae sedis</taxon>
        <taxon>Mucoromycota</taxon>
        <taxon>Glomeromycotina</taxon>
        <taxon>Glomeromycetes</taxon>
        <taxon>Diversisporales</taxon>
        <taxon>Gigasporaceae</taxon>
        <taxon>Gigaspora</taxon>
    </lineage>
</organism>
<comment type="caution">
    <text evidence="2">The sequence shown here is derived from an EMBL/GenBank/DDBJ whole genome shotgun (WGS) entry which is preliminary data.</text>
</comment>
<evidence type="ECO:0000313" key="2">
    <source>
        <dbReference type="EMBL" id="CAG8726093.1"/>
    </source>
</evidence>
<dbReference type="Gene3D" id="3.60.10.10">
    <property type="entry name" value="Endonuclease/exonuclease/phosphatase"/>
    <property type="match status" value="1"/>
</dbReference>
<name>A0ABN7V4P0_GIGMA</name>
<keyword evidence="1" id="KW-0175">Coiled coil</keyword>
<sequence length="356" mass="41543">QQVEVEITIIVRKHRRILEEMEDLMQALEQDVTSMDQNMAKWLSLSNHIAKILQQNVDEDKIVRKREKNTDINKTVLIETECGVSDYGTEESLKVCANLSQKEVDVDIRKTSEDCMFAKEKENTMLDEAMRKNSYACNDSIIHRHEMQKKKFNITKVIDSDKHSTLNLKGKEKEHILEKDDENSLKCKGHNKQRTNKGNCYTERRWKHKYDDFEEFGFVNSFRQLNPLTRKFTWSNSSTHTRIDHIMVSSSLQKKLLNAGIDEMETMTGSDHNLVIVEFKVALENFGEEERLWKYLQSKLPSCFLEQCRNLESGDITVFENQIDTIWDIIEKAILDTAEKTLLSKVIKTSSKEHSS</sequence>
<feature type="non-terminal residue" evidence="2">
    <location>
        <position position="1"/>
    </location>
</feature>
<feature type="coiled-coil region" evidence="1">
    <location>
        <begin position="11"/>
        <end position="38"/>
    </location>
</feature>
<reference evidence="2 3" key="1">
    <citation type="submission" date="2021-06" db="EMBL/GenBank/DDBJ databases">
        <authorList>
            <person name="Kallberg Y."/>
            <person name="Tangrot J."/>
            <person name="Rosling A."/>
        </authorList>
    </citation>
    <scope>NUCLEOTIDE SEQUENCE [LARGE SCALE GENOMIC DNA]</scope>
    <source>
        <strain evidence="2 3">120-4 pot B 10/14</strain>
    </source>
</reference>
<dbReference type="InterPro" id="IPR036691">
    <property type="entry name" value="Endo/exonu/phosph_ase_sf"/>
</dbReference>
<keyword evidence="3" id="KW-1185">Reference proteome</keyword>
<evidence type="ECO:0000256" key="1">
    <source>
        <dbReference type="SAM" id="Coils"/>
    </source>
</evidence>